<proteinExistence type="predicted"/>
<gene>
    <name evidence="2" type="ORF">MNBD_ACTINO01-804</name>
</gene>
<evidence type="ECO:0000256" key="1">
    <source>
        <dbReference type="SAM" id="Phobius"/>
    </source>
</evidence>
<name>A0A3B0RLQ2_9ZZZZ</name>
<organism evidence="2">
    <name type="scientific">hydrothermal vent metagenome</name>
    <dbReference type="NCBI Taxonomy" id="652676"/>
    <lineage>
        <taxon>unclassified sequences</taxon>
        <taxon>metagenomes</taxon>
        <taxon>ecological metagenomes</taxon>
    </lineage>
</organism>
<feature type="transmembrane region" description="Helical" evidence="1">
    <location>
        <begin position="9"/>
        <end position="27"/>
    </location>
</feature>
<keyword evidence="1" id="KW-0812">Transmembrane</keyword>
<feature type="transmembrane region" description="Helical" evidence="1">
    <location>
        <begin position="125"/>
        <end position="145"/>
    </location>
</feature>
<feature type="transmembrane region" description="Helical" evidence="1">
    <location>
        <begin position="179"/>
        <end position="199"/>
    </location>
</feature>
<protein>
    <submittedName>
        <fullName evidence="2">Uncharacterized protein</fullName>
    </submittedName>
</protein>
<accession>A0A3B0RLQ2</accession>
<dbReference type="EMBL" id="UOEI01000008">
    <property type="protein sequence ID" value="VAV89168.1"/>
    <property type="molecule type" value="Genomic_DNA"/>
</dbReference>
<evidence type="ECO:0000313" key="2">
    <source>
        <dbReference type="EMBL" id="VAV89168.1"/>
    </source>
</evidence>
<feature type="non-terminal residue" evidence="2">
    <location>
        <position position="207"/>
    </location>
</feature>
<keyword evidence="1" id="KW-0472">Membrane</keyword>
<sequence>MSLAPRRRWLVAFATVLFFAFAGVWLWSAGSLLLLPAFTLVLGIWAIGGLVLGLYWAMVNVVVPVARTGGRLGSISWEAIASDPVGRRMHERVERARSCLRPLEPVGAWVEQRIRPGRGGLRRTVTVVGFVATAVALWQLGILSMDPTSALTATDRRIADMAGQLNASSGRALMLSLTAAGRAPVMAVIVAVLVVGTLLSRAGRAAV</sequence>
<reference evidence="2" key="1">
    <citation type="submission" date="2018-06" db="EMBL/GenBank/DDBJ databases">
        <authorList>
            <person name="Zhirakovskaya E."/>
        </authorList>
    </citation>
    <scope>NUCLEOTIDE SEQUENCE</scope>
</reference>
<feature type="transmembrane region" description="Helical" evidence="1">
    <location>
        <begin position="33"/>
        <end position="57"/>
    </location>
</feature>
<dbReference type="AlphaFoldDB" id="A0A3B0RLQ2"/>
<keyword evidence="1" id="KW-1133">Transmembrane helix</keyword>